<name>A0A0G7ZMW5_9MOLU</name>
<proteinExistence type="predicted"/>
<accession>A0A0G7ZMW5</accession>
<gene>
    <name evidence="2" type="ORF">HEPPS_01200</name>
</gene>
<evidence type="ECO:0000256" key="1">
    <source>
        <dbReference type="SAM" id="Phobius"/>
    </source>
</evidence>
<reference evidence="3" key="1">
    <citation type="submission" date="2015-05" db="EMBL/GenBank/DDBJ databases">
        <authorList>
            <person name="Collingro A."/>
        </authorList>
    </citation>
    <scope>NUCLEOTIDE SEQUENCE [LARGE SCALE GENOMIC DNA]</scope>
    <source>
        <strain evidence="3">Ps</strain>
    </source>
</reference>
<keyword evidence="1" id="KW-0472">Membrane</keyword>
<feature type="transmembrane region" description="Helical" evidence="1">
    <location>
        <begin position="21"/>
        <end position="41"/>
    </location>
</feature>
<dbReference type="Proteomes" id="UP000242141">
    <property type="component" value="Unassembled WGS sequence"/>
</dbReference>
<protein>
    <submittedName>
        <fullName evidence="2">Uncharacterized protein</fullName>
    </submittedName>
</protein>
<sequence length="501" mass="57438">MKFKEFTLKIKYFFSSGLGKILISFFLIISILLVILLPIFFTNSSKVKSIYVFGFDANITGTGTNFDNYIGVEKDYQYWNHDIVWAQNQEQMLNGIEQSSNSIGYLGKSVSEFDLYDPINNPNGELKALELYTNDINLNNSNSYEPGYVDYNSDAYPMLSSLNIWFRVPASVAPIINKNIMFSNTTGIDIDQTIWGTDWIIGSEARTLTEEQEEYFQDYVILPNYLKYFVFSFIFFNWVAFSEQAQLITDDIAKSYQPDDFNQDYLLSDQEFEQYLANFANNLESINADWTIDNFVDNNSSDSKNLSLILTLEGSGTVQPTLDALSRGRGDYLGFSDYLTIWLQDYYNDQTYSFDFTLTLNSHDSGQAFAISNNGASPNSFLGTQSRGYDIDDVTRKEQVNLNETLTWGYDTITEDDLDQNGFYYLPDTETDQNLTQPVYYTLATDPILILTGKNTSFKIDSNTYHPKGITPEGLKYIYSFDGKSWEWLYKAEALIETEED</sequence>
<keyword evidence="1" id="KW-0812">Transmembrane</keyword>
<dbReference type="AlphaFoldDB" id="A0A0G7ZMW5"/>
<evidence type="ECO:0000313" key="3">
    <source>
        <dbReference type="Proteomes" id="UP000242141"/>
    </source>
</evidence>
<keyword evidence="1" id="KW-1133">Transmembrane helix</keyword>
<dbReference type="EMBL" id="CWGI01000001">
    <property type="protein sequence ID" value="CRX36921.1"/>
    <property type="molecule type" value="Genomic_DNA"/>
</dbReference>
<organism evidence="2 3">
    <name type="scientific">Candidatus Hepatoplasma crinochetorum</name>
    <dbReference type="NCBI Taxonomy" id="295596"/>
    <lineage>
        <taxon>Bacteria</taxon>
        <taxon>Bacillati</taxon>
        <taxon>Mycoplasmatota</taxon>
        <taxon>Mollicutes</taxon>
        <taxon>Candidatus Hepatoplasmataceae</taxon>
        <taxon>Candidatus Hepatoplasma</taxon>
    </lineage>
</organism>
<keyword evidence="3" id="KW-1185">Reference proteome</keyword>
<evidence type="ECO:0000313" key="2">
    <source>
        <dbReference type="EMBL" id="CRX36921.1"/>
    </source>
</evidence>